<evidence type="ECO:0000313" key="1">
    <source>
        <dbReference type="EMBL" id="GGF21845.1"/>
    </source>
</evidence>
<reference evidence="2" key="1">
    <citation type="journal article" date="2019" name="Int. J. Syst. Evol. Microbiol.">
        <title>The Global Catalogue of Microorganisms (GCM) 10K type strain sequencing project: providing services to taxonomists for standard genome sequencing and annotation.</title>
        <authorList>
            <consortium name="The Broad Institute Genomics Platform"/>
            <consortium name="The Broad Institute Genome Sequencing Center for Infectious Disease"/>
            <person name="Wu L."/>
            <person name="Ma J."/>
        </authorList>
    </citation>
    <scope>NUCLEOTIDE SEQUENCE [LARGE SCALE GENOMIC DNA]</scope>
    <source>
        <strain evidence="2">CGMCC 1.15197</strain>
    </source>
</reference>
<organism evidence="1 2">
    <name type="scientific">Hymenobacter cavernae</name>
    <dbReference type="NCBI Taxonomy" id="2044852"/>
    <lineage>
        <taxon>Bacteria</taxon>
        <taxon>Pseudomonadati</taxon>
        <taxon>Bacteroidota</taxon>
        <taxon>Cytophagia</taxon>
        <taxon>Cytophagales</taxon>
        <taxon>Hymenobacteraceae</taxon>
        <taxon>Hymenobacter</taxon>
    </lineage>
</organism>
<sequence>MLYSNRIRWPHASLSNILNITGLHFTHWFNVVLLILGSVGGALAQTTTFSYIGGNQTYTVPAGVTRIQVTAIGGAGGVAANQGLRATTA</sequence>
<protein>
    <submittedName>
        <fullName evidence="1">Uncharacterized protein</fullName>
    </submittedName>
</protein>
<name>A0ABQ1ULC5_9BACT</name>
<evidence type="ECO:0000313" key="2">
    <source>
        <dbReference type="Proteomes" id="UP000632273"/>
    </source>
</evidence>
<dbReference type="Proteomes" id="UP000632273">
    <property type="component" value="Unassembled WGS sequence"/>
</dbReference>
<dbReference type="EMBL" id="BMHT01000007">
    <property type="protein sequence ID" value="GGF21845.1"/>
    <property type="molecule type" value="Genomic_DNA"/>
</dbReference>
<proteinExistence type="predicted"/>
<gene>
    <name evidence="1" type="ORF">GCM10011383_36850</name>
</gene>
<accession>A0ABQ1ULC5</accession>
<keyword evidence="2" id="KW-1185">Reference proteome</keyword>
<comment type="caution">
    <text evidence="1">The sequence shown here is derived from an EMBL/GenBank/DDBJ whole genome shotgun (WGS) entry which is preliminary data.</text>
</comment>